<evidence type="ECO:0000259" key="13">
    <source>
        <dbReference type="Pfam" id="PF03895"/>
    </source>
</evidence>
<dbReference type="Gene3D" id="2.150.10.10">
    <property type="entry name" value="Serralysin-like metalloprotease, C-terminal"/>
    <property type="match status" value="4"/>
</dbReference>
<feature type="compositionally biased region" description="Polar residues" evidence="11">
    <location>
        <begin position="1947"/>
        <end position="1956"/>
    </location>
</feature>
<keyword evidence="6 12" id="KW-0812">Transmembrane</keyword>
<dbReference type="InterPro" id="IPR008635">
    <property type="entry name" value="Coiled_stalk_dom"/>
</dbReference>
<dbReference type="InterPro" id="IPR045584">
    <property type="entry name" value="Pilin-like"/>
</dbReference>
<dbReference type="EMBL" id="JABAFG010000011">
    <property type="protein sequence ID" value="NME28498.1"/>
    <property type="molecule type" value="Genomic_DNA"/>
</dbReference>
<dbReference type="GO" id="GO:0009986">
    <property type="term" value="C:cell surface"/>
    <property type="evidence" value="ECO:0007669"/>
    <property type="project" value="UniProtKB-SubCell"/>
</dbReference>
<dbReference type="Gene3D" id="6.10.250.2040">
    <property type="match status" value="1"/>
</dbReference>
<evidence type="ECO:0000256" key="2">
    <source>
        <dbReference type="ARBA" id="ARBA00004442"/>
    </source>
</evidence>
<organism evidence="16 17">
    <name type="scientific">Megasphaera hexanoica</name>
    <dbReference type="NCBI Taxonomy" id="1675036"/>
    <lineage>
        <taxon>Bacteria</taxon>
        <taxon>Bacillati</taxon>
        <taxon>Bacillota</taxon>
        <taxon>Negativicutes</taxon>
        <taxon>Veillonellales</taxon>
        <taxon>Veillonellaceae</taxon>
        <taxon>Megasphaera</taxon>
    </lineage>
</organism>
<dbReference type="InterPro" id="IPR005594">
    <property type="entry name" value="YadA_C"/>
</dbReference>
<evidence type="ECO:0000259" key="15">
    <source>
        <dbReference type="Pfam" id="PF13018"/>
    </source>
</evidence>
<keyword evidence="5" id="KW-1134">Transmembrane beta strand</keyword>
<dbReference type="Pfam" id="PF05662">
    <property type="entry name" value="YadA_stalk"/>
    <property type="match status" value="5"/>
</dbReference>
<feature type="domain" description="Trimeric autotransporter adhesin YadA-like stalk" evidence="14">
    <location>
        <begin position="1507"/>
        <end position="1535"/>
    </location>
</feature>
<feature type="domain" description="Trimeric autotransporter adhesin YadA-like stalk" evidence="14">
    <location>
        <begin position="1113"/>
        <end position="1149"/>
    </location>
</feature>
<evidence type="ECO:0000256" key="5">
    <source>
        <dbReference type="ARBA" id="ARBA00022452"/>
    </source>
</evidence>
<evidence type="ECO:0000256" key="12">
    <source>
        <dbReference type="SAM" id="Phobius"/>
    </source>
</evidence>
<dbReference type="Pfam" id="PF13018">
    <property type="entry name" value="ESPR"/>
    <property type="match status" value="1"/>
</dbReference>
<evidence type="ECO:0000256" key="11">
    <source>
        <dbReference type="SAM" id="MobiDB-lite"/>
    </source>
</evidence>
<feature type="domain" description="Trimeric autotransporter adhesin YadA-like stalk" evidence="14">
    <location>
        <begin position="2096"/>
        <end position="2138"/>
    </location>
</feature>
<evidence type="ECO:0000256" key="8">
    <source>
        <dbReference type="ARBA" id="ARBA00022927"/>
    </source>
</evidence>
<dbReference type="Proteomes" id="UP000591071">
    <property type="component" value="Unassembled WGS sequence"/>
</dbReference>
<evidence type="ECO:0000313" key="16">
    <source>
        <dbReference type="EMBL" id="NME28498.1"/>
    </source>
</evidence>
<comment type="similarity">
    <text evidence="3">Belongs to the autotransporter-2 (AT-2) (TC 1.B.40) family.</text>
</comment>
<keyword evidence="4" id="KW-0813">Transport</keyword>
<protein>
    <submittedName>
        <fullName evidence="16">Uncharacterized protein</fullName>
    </submittedName>
</protein>
<reference evidence="16 17" key="1">
    <citation type="submission" date="2020-04" db="EMBL/GenBank/DDBJ databases">
        <authorList>
            <person name="Hitch T.C.A."/>
            <person name="Wylensek D."/>
            <person name="Clavel T."/>
        </authorList>
    </citation>
    <scope>NUCLEOTIDE SEQUENCE [LARGE SCALE GENOMIC DNA]</scope>
    <source>
        <strain evidence="16 17">Oil-RF-744-FAT-WT-6-1</strain>
    </source>
</reference>
<feature type="domain" description="Trimeric autotransporter adhesin YadA-like stalk" evidence="14">
    <location>
        <begin position="1896"/>
        <end position="1924"/>
    </location>
</feature>
<comment type="subcellular location">
    <subcellularLocation>
        <location evidence="2">Cell outer membrane</location>
    </subcellularLocation>
    <subcellularLocation>
        <location evidence="1">Cell surface</location>
    </subcellularLocation>
</comment>
<dbReference type="RefSeq" id="WP_170087644.1">
    <property type="nucleotide sequence ID" value="NZ_JABAFG010000011.1"/>
</dbReference>
<dbReference type="GO" id="GO:0009279">
    <property type="term" value="C:cell outer membrane"/>
    <property type="evidence" value="ECO:0007669"/>
    <property type="project" value="UniProtKB-SubCell"/>
</dbReference>
<keyword evidence="12" id="KW-1133">Transmembrane helix</keyword>
<dbReference type="SUPFAM" id="SSF54523">
    <property type="entry name" value="Pili subunits"/>
    <property type="match status" value="1"/>
</dbReference>
<dbReference type="InterPro" id="IPR024973">
    <property type="entry name" value="ESPR"/>
</dbReference>
<sequence length="2281" mass="237320">MNKIYKVIWSHVKQCYVVTSELAKAHGRTSIGGRTSRLAVAALTAFVLTAGVTSVGLANTVTDANDNTITNTDTKITDINANITGKENKVIDSSNAEIVGDNNTVTNEVKDGDKVVAQVRSNDARIVGSNNTISGSRNQQVIGDHNTIIGRDKGTVTDYGHPEGRDLSVADITIGRENTIHSGDTYRNEWDSLTVIGNHNIADSKLVDSAGGPASGIVVGSNQNIDGIEESIVIGSLSPAEQNEKTDNPNHHDKYTVGRNSIILGNHASNTMGESIVVGNRSQGNGEFQTIMGHRSIIQGYADQSEANHIAENYGALSSIYGAFNTIESARPVFEDSSNYDPYFKAVDGFGNSINGTLNKTSSARGTMIMGAANTVTNSQPDIIKANVFGTDDSMDDVWLQDVTSAVQYYNLGDDNNLFNLSYDDAIAAMKAYAANASGAVSVLGNGNAADYAIRSQILGTANTLTGNPNKISANNTINGYGNTGTNITHSAVVGSNNTLSNGEDNVVIGDYHNMNGGKHNVVLGSMKSKEQTSQKEYKSPVWQDVKYNVTEQVPVKEHKNDIENAVMVGYNTDATVDGGVALGSDSIASTKVGVAGYDALKKTHVKSDKDYATWVSTDAAVSVGGADREVTYDVLDKDGKPVIDKATGKKKQETQIVKSTRQITNLAAGTEDTDAANVAQLKSVDKKVAVVFDDKGSLMSTDATIAHQILEDSVSFPDGEGQSIALGKGAKAFMQGGRKAQAMLFGMKKAAGAIAIGEGSEALSQSIDIGNRTYTGDIGDVTISKYGNAGSGSGVGSVLLGTNSYTGGTLSTLIGDYSIMSTAYPNGYDSHYGSYLQNAGAVSVGALNSIESATSDNYNSGVANSIVGLANKTNNANGALIYGAGNEITNSTSYISAPTSGSSAKSAAKSLRTSIKNNPGGAVLAIGGGNTIDRSIRSQVMGVNNTLTGNSYYSEYSSQYNMIDGYNNTASNVNHAYVIGANNNIQGKTFSDATKDGVLSKADRDKAKKDDNLIVIGDNHTLANDVTNNIILGTADETLTTSVSNVVMIGHNADAQKEGGVALGADSVAAIDKDAVGYDPTTKQASTDTSSTWKSTAAAVSVGDASKKITRQITNVAAGTQDTDAVNVAQLKAVSDTVDASKTKYYSVRNIPYTDQLGTYAAYTNENNDGAKEVGALAAGYLTYAGGIASTVTGSLSGVIKPAAAPGSRDFRGATALSYGTFNINNNSDKSGAHSGVANSIVGQANMTTDSNAALIYGAGNVISNSYRDIDTSKMGAIAGSLKDPKALGEALQAAVPTSGGQVMAFGGGNVVDNAYMTQVIGVGNTVKGNQKKNNDGTWISKDNTGFNDDTSSQLNYVDGFYTTLINGKNDYLIGAHNTVTGDSVENNHSNIVIGDNHTLENQSHNIILGSADSALPTTASQVTILGHNANATVNGGVALGYGSIANRAKGSAGLDLSLVTENGKAGGFSKDSSPVWKSNAAAVSVGHIATDAEGKLDLENTITRQITGVAAGSEDYDAVNVAQLRQVVDKMNYYTVKEGDKVKITVPPALKDLTNKNNDGAKSDYGMAAGYLTHTTGIASTVSGSFSGITTAAATTDEEKKGTKYQGVAALSYGTFNYNRNDHKDQQSAGAVNSLVGQSNLAENSNAAQIYGSANSIKNSYRHISMDEIEGILNDNNPETSTPDNVMEKLQKTIADEKTGGMVTIVGSANTADTAYMTQIQGVSNTVKGTTTDESKATTHNYVGGFFNELQNGKNNYIIGTKNTIKGSDDSTTNESNVIIGDNHKLTNGSHNVIIGSEDAEEAGETPAARYGLRLMAAEGTENNESPDRVVRVGYNAKATVDDGVALGSGSVASTEAGVFGYDPLTGIASTFDNKTWKSTWAAASIGDSNHTRQLTNVAAGAQDTDAVNVAQLKAVASKVGSVMKLVAGDGISIVNKDGVYTISANIKGGSTPTDDVKVDPEKPGEGGNTSGATTDTPVTPVDPGNTGNTDNPGNTENPSNGNGLIITAETKPTNFGADSGEATAVKPGENLAIKGDTTNITTTASDHGITVSLKKDITVDSVTAGETKMTSDGLTITGGPSITRSGIDAGGKKVIHVADGEIAAESKDAVNGSQLYRVQKNVESIENNVINLAGDVTNLNGRVSNLDNRINKVGAGAAALAALHPLDFNPDDKWNFAVGYGNYRNANSVALGAFYQPNENTMFNVATNFGNGENMINAGVSFKIGKGNSYAGVSKAQLVAENQQLKANDALQDQKIQKQDQEIQELKKALEELKSRIK</sequence>
<dbReference type="InterPro" id="IPR011049">
    <property type="entry name" value="Serralysin-like_metalloprot_C"/>
</dbReference>
<evidence type="ECO:0000259" key="14">
    <source>
        <dbReference type="Pfam" id="PF05662"/>
    </source>
</evidence>
<feature type="region of interest" description="Disordered" evidence="11">
    <location>
        <begin position="1947"/>
        <end position="2009"/>
    </location>
</feature>
<keyword evidence="9 12" id="KW-0472">Membrane</keyword>
<dbReference type="SUPFAM" id="SSF101967">
    <property type="entry name" value="Adhesin YadA, collagen-binding domain"/>
    <property type="match status" value="3"/>
</dbReference>
<keyword evidence="10" id="KW-0998">Cell outer membrane</keyword>
<dbReference type="Gene3D" id="3.30.1300.30">
    <property type="entry name" value="GSPII I/J protein-like"/>
    <property type="match status" value="1"/>
</dbReference>
<feature type="domain" description="ESPR" evidence="15">
    <location>
        <begin position="1"/>
        <end position="48"/>
    </location>
</feature>
<evidence type="ECO:0000256" key="7">
    <source>
        <dbReference type="ARBA" id="ARBA00022729"/>
    </source>
</evidence>
<evidence type="ECO:0000256" key="10">
    <source>
        <dbReference type="ARBA" id="ARBA00023237"/>
    </source>
</evidence>
<evidence type="ECO:0000256" key="9">
    <source>
        <dbReference type="ARBA" id="ARBA00023136"/>
    </source>
</evidence>
<evidence type="ECO:0000313" key="17">
    <source>
        <dbReference type="Proteomes" id="UP000591071"/>
    </source>
</evidence>
<feature type="compositionally biased region" description="Basic and acidic residues" evidence="11">
    <location>
        <begin position="1957"/>
        <end position="1967"/>
    </location>
</feature>
<dbReference type="GO" id="GO:0015031">
    <property type="term" value="P:protein transport"/>
    <property type="evidence" value="ECO:0007669"/>
    <property type="project" value="UniProtKB-KW"/>
</dbReference>
<comment type="caution">
    <text evidence="16">The sequence shown here is derived from an EMBL/GenBank/DDBJ whole genome shotgun (WGS) entry which is preliminary data.</text>
</comment>
<dbReference type="Gene3D" id="2.20.70.140">
    <property type="match status" value="1"/>
</dbReference>
<dbReference type="Pfam" id="PF03895">
    <property type="entry name" value="YadA_anchor"/>
    <property type="match status" value="1"/>
</dbReference>
<name>A0A848BUN1_9FIRM</name>
<evidence type="ECO:0000256" key="6">
    <source>
        <dbReference type="ARBA" id="ARBA00022692"/>
    </source>
</evidence>
<feature type="transmembrane region" description="Helical" evidence="12">
    <location>
        <begin position="38"/>
        <end position="58"/>
    </location>
</feature>
<feature type="domain" description="Trimeric autotransporter adhesin YadA-like C-terminal membrane anchor" evidence="13">
    <location>
        <begin position="2172"/>
        <end position="2225"/>
    </location>
</feature>
<gene>
    <name evidence="16" type="ORF">HF872_07645</name>
</gene>
<feature type="domain" description="Trimeric autotransporter adhesin YadA-like stalk" evidence="14">
    <location>
        <begin position="663"/>
        <end position="701"/>
    </location>
</feature>
<evidence type="ECO:0000256" key="3">
    <source>
        <dbReference type="ARBA" id="ARBA00005848"/>
    </source>
</evidence>
<evidence type="ECO:0000256" key="4">
    <source>
        <dbReference type="ARBA" id="ARBA00022448"/>
    </source>
</evidence>
<proteinExistence type="inferred from homology"/>
<feature type="compositionally biased region" description="Low complexity" evidence="11">
    <location>
        <begin position="1976"/>
        <end position="2001"/>
    </location>
</feature>
<keyword evidence="8" id="KW-0653">Protein transport</keyword>
<keyword evidence="7" id="KW-0732">Signal</keyword>
<evidence type="ECO:0000256" key="1">
    <source>
        <dbReference type="ARBA" id="ARBA00004241"/>
    </source>
</evidence>
<accession>A0A848BUN1</accession>